<reference evidence="1" key="1">
    <citation type="submission" date="2023-07" db="EMBL/GenBank/DDBJ databases">
        <title>Black Yeasts Isolated from many extreme environments.</title>
        <authorList>
            <person name="Coleine C."/>
            <person name="Stajich J.E."/>
            <person name="Selbmann L."/>
        </authorList>
    </citation>
    <scope>NUCLEOTIDE SEQUENCE</scope>
    <source>
        <strain evidence="1">CCFEE 5714</strain>
    </source>
</reference>
<protein>
    <submittedName>
        <fullName evidence="1">Uncharacterized protein</fullName>
    </submittedName>
</protein>
<keyword evidence="2" id="KW-1185">Reference proteome</keyword>
<gene>
    <name evidence="1" type="ORF">LTR37_007662</name>
</gene>
<name>A0ACC3NFP3_9PEZI</name>
<organism evidence="1 2">
    <name type="scientific">Vermiconidia calcicola</name>
    <dbReference type="NCBI Taxonomy" id="1690605"/>
    <lineage>
        <taxon>Eukaryota</taxon>
        <taxon>Fungi</taxon>
        <taxon>Dikarya</taxon>
        <taxon>Ascomycota</taxon>
        <taxon>Pezizomycotina</taxon>
        <taxon>Dothideomycetes</taxon>
        <taxon>Dothideomycetidae</taxon>
        <taxon>Mycosphaerellales</taxon>
        <taxon>Extremaceae</taxon>
        <taxon>Vermiconidia</taxon>
    </lineage>
</organism>
<comment type="caution">
    <text evidence="1">The sequence shown here is derived from an EMBL/GenBank/DDBJ whole genome shotgun (WGS) entry which is preliminary data.</text>
</comment>
<dbReference type="Proteomes" id="UP001281147">
    <property type="component" value="Unassembled WGS sequence"/>
</dbReference>
<sequence>MARTPKGPQPNWHSFAPITTYDHAGYLWTTALYCIIFSTLVFATRTYIKKNSWGRDDSVFAAAFAAQVGHVIAIFTALKHGLGRVPGAPFHPPGERTTAELIEYAAGGKAVFAALIFLVISLTLAKISVVLFIRRLVTRNSHMLIKGSYLLHCVCALWGLASVIVISMNCSPSWYITDYSARRCGAQGRRWAGIAAIDALTEIMITAYPVVMVWPLQMSAKLKAQVASAFVFRLGVAAAAIMHAVWVARHEKSVHPSIAMVPTIIIAEAELCWSLVSATIPNLKNFMRRFNTGFGHEFGLGTTTASEQRRSASRGVKGNDNDIGLNGISNVNKSNADYIGLNRLSKSSIRNAGPTNFVTTNEYDCEVSRGDSTDDRSATSGRRSDEMVIKRDVTMTVDYSQP</sequence>
<evidence type="ECO:0000313" key="1">
    <source>
        <dbReference type="EMBL" id="KAK3714682.1"/>
    </source>
</evidence>
<dbReference type="EMBL" id="JAUTXU010000054">
    <property type="protein sequence ID" value="KAK3714682.1"/>
    <property type="molecule type" value="Genomic_DNA"/>
</dbReference>
<proteinExistence type="predicted"/>
<evidence type="ECO:0000313" key="2">
    <source>
        <dbReference type="Proteomes" id="UP001281147"/>
    </source>
</evidence>
<accession>A0ACC3NFP3</accession>